<dbReference type="InterPro" id="IPR005746">
    <property type="entry name" value="Thioredoxin"/>
</dbReference>
<dbReference type="KEGG" id="mpar:F7D14_19580"/>
<evidence type="ECO:0000256" key="4">
    <source>
        <dbReference type="ARBA" id="ARBA00022982"/>
    </source>
</evidence>
<keyword evidence="4" id="KW-0249">Electron transport</keyword>
<dbReference type="CDD" id="cd02947">
    <property type="entry name" value="TRX_family"/>
    <property type="match status" value="1"/>
</dbReference>
<dbReference type="PRINTS" id="PR00421">
    <property type="entry name" value="THIOREDOXIN"/>
</dbReference>
<dbReference type="GO" id="GO:0045454">
    <property type="term" value="P:cell redox homeostasis"/>
    <property type="evidence" value="ECO:0007669"/>
    <property type="project" value="TreeGrafter"/>
</dbReference>
<dbReference type="GO" id="GO:0046872">
    <property type="term" value="F:metal ion binding"/>
    <property type="evidence" value="ECO:0007669"/>
    <property type="project" value="UniProtKB-KW"/>
</dbReference>
<dbReference type="InterPro" id="IPR017937">
    <property type="entry name" value="Thioredoxin_CS"/>
</dbReference>
<dbReference type="GO" id="GO:0015035">
    <property type="term" value="F:protein-disulfide reductase activity"/>
    <property type="evidence" value="ECO:0007669"/>
    <property type="project" value="UniProtKB-UniRule"/>
</dbReference>
<dbReference type="AlphaFoldDB" id="A0A6B8MET2"/>
<keyword evidence="3" id="KW-0479">Metal-binding</keyword>
<gene>
    <name evidence="9" type="primary">trxC</name>
    <name evidence="9" type="ORF">F7D14_19580</name>
</gene>
<dbReference type="Gene3D" id="2.30.30.380">
    <property type="entry name" value="Zn-finger domain of Sec23/24"/>
    <property type="match status" value="1"/>
</dbReference>
<evidence type="ECO:0000256" key="7">
    <source>
        <dbReference type="NCBIfam" id="TIGR01068"/>
    </source>
</evidence>
<dbReference type="NCBIfam" id="NF008229">
    <property type="entry name" value="PRK10996.1"/>
    <property type="match status" value="1"/>
</dbReference>
<evidence type="ECO:0000259" key="8">
    <source>
        <dbReference type="PROSITE" id="PS51352"/>
    </source>
</evidence>
<accession>A0A6B8MET2</accession>
<evidence type="ECO:0000256" key="5">
    <source>
        <dbReference type="ARBA" id="ARBA00023157"/>
    </source>
</evidence>
<dbReference type="InterPro" id="IPR013766">
    <property type="entry name" value="Thioredoxin_domain"/>
</dbReference>
<proteinExistence type="inferred from homology"/>
<name>A0A6B8MET2_9HYPH</name>
<keyword evidence="10" id="KW-1185">Reference proteome</keyword>
<evidence type="ECO:0000313" key="9">
    <source>
        <dbReference type="EMBL" id="QGM99813.1"/>
    </source>
</evidence>
<dbReference type="RefSeq" id="WP_026016137.1">
    <property type="nucleotide sequence ID" value="NZ_CP044332.1"/>
</dbReference>
<dbReference type="Gene3D" id="3.40.30.10">
    <property type="entry name" value="Glutaredoxin"/>
    <property type="match status" value="1"/>
</dbReference>
<evidence type="ECO:0000256" key="6">
    <source>
        <dbReference type="ARBA" id="ARBA00023284"/>
    </source>
</evidence>
<dbReference type="Pfam" id="PF00085">
    <property type="entry name" value="Thioredoxin"/>
    <property type="match status" value="1"/>
</dbReference>
<keyword evidence="5" id="KW-1015">Disulfide bond</keyword>
<dbReference type="PROSITE" id="PS00194">
    <property type="entry name" value="THIOREDOXIN_1"/>
    <property type="match status" value="1"/>
</dbReference>
<evidence type="ECO:0000256" key="3">
    <source>
        <dbReference type="ARBA" id="ARBA00022723"/>
    </source>
</evidence>
<dbReference type="PANTHER" id="PTHR45663">
    <property type="entry name" value="GEO12009P1"/>
    <property type="match status" value="1"/>
</dbReference>
<feature type="domain" description="Thioredoxin" evidence="8">
    <location>
        <begin position="38"/>
        <end position="147"/>
    </location>
</feature>
<dbReference type="Pfam" id="PF21352">
    <property type="entry name" value="Zn_ribbon_Thio2"/>
    <property type="match status" value="1"/>
</dbReference>
<dbReference type="PANTHER" id="PTHR45663:SF11">
    <property type="entry name" value="GEO12009P1"/>
    <property type="match status" value="1"/>
</dbReference>
<geneLocation type="plasmid" evidence="9">
    <name>unnamed1</name>
</geneLocation>
<organism evidence="9 10">
    <name type="scientific">Methylocystis parvus</name>
    <dbReference type="NCBI Taxonomy" id="134"/>
    <lineage>
        <taxon>Bacteria</taxon>
        <taxon>Pseudomonadati</taxon>
        <taxon>Pseudomonadota</taxon>
        <taxon>Alphaproteobacteria</taxon>
        <taxon>Hyphomicrobiales</taxon>
        <taxon>Methylocystaceae</taxon>
        <taxon>Methylocystis</taxon>
    </lineage>
</organism>
<reference evidence="9 10" key="1">
    <citation type="submission" date="2019-09" db="EMBL/GenBank/DDBJ databases">
        <title>Isolation and complete genome sequencing of Methylocystis species.</title>
        <authorList>
            <person name="Rumah B.L."/>
            <person name="Stead C.E."/>
            <person name="Stevens B.C."/>
            <person name="Minton N.P."/>
            <person name="Grosse-Honebrink A."/>
            <person name="Zhang Y."/>
        </authorList>
    </citation>
    <scope>NUCLEOTIDE SEQUENCE [LARGE SCALE GENOMIC DNA]</scope>
    <source>
        <strain evidence="9 10">BRCS2</strain>
        <plasmid evidence="9 10">unnamed1</plasmid>
    </source>
</reference>
<dbReference type="EMBL" id="CP044332">
    <property type="protein sequence ID" value="QGM99813.1"/>
    <property type="molecule type" value="Genomic_DNA"/>
</dbReference>
<evidence type="ECO:0000256" key="1">
    <source>
        <dbReference type="ARBA" id="ARBA00008987"/>
    </source>
</evidence>
<keyword evidence="6" id="KW-0676">Redox-active center</keyword>
<protein>
    <recommendedName>
        <fullName evidence="7">Thioredoxin</fullName>
    </recommendedName>
</protein>
<evidence type="ECO:0000313" key="10">
    <source>
        <dbReference type="Proteomes" id="UP000422569"/>
    </source>
</evidence>
<dbReference type="PROSITE" id="PS51352">
    <property type="entry name" value="THIOREDOXIN_2"/>
    <property type="match status" value="1"/>
</dbReference>
<keyword evidence="2" id="KW-0813">Transport</keyword>
<comment type="similarity">
    <text evidence="1">Belongs to the thioredoxin family.</text>
</comment>
<sequence length="147" mass="15886">MDKSVIIVCPQCGSLNKAPDSKLQSGNLPNCGRCHAPLFDGHPADLASAEDFDRMIGKTELPVLVDFWAGWCGPCRAMAPEFEAAARDLEPMARLAKLDTERVPEIAARFGIQSIPTMILFSRGREINRRSGALGRSAIIAFAQSAS</sequence>
<evidence type="ECO:0000256" key="2">
    <source>
        <dbReference type="ARBA" id="ARBA00022448"/>
    </source>
</evidence>
<keyword evidence="9" id="KW-0614">Plasmid</keyword>
<dbReference type="NCBIfam" id="TIGR01068">
    <property type="entry name" value="thioredoxin"/>
    <property type="match status" value="1"/>
</dbReference>
<dbReference type="InterPro" id="IPR036249">
    <property type="entry name" value="Thioredoxin-like_sf"/>
</dbReference>
<dbReference type="InterPro" id="IPR049299">
    <property type="entry name" value="Thio2_N"/>
</dbReference>
<dbReference type="GO" id="GO:0005829">
    <property type="term" value="C:cytosol"/>
    <property type="evidence" value="ECO:0007669"/>
    <property type="project" value="TreeGrafter"/>
</dbReference>
<dbReference type="Proteomes" id="UP000422569">
    <property type="component" value="Plasmid unnamed1"/>
</dbReference>
<dbReference type="SUPFAM" id="SSF52833">
    <property type="entry name" value="Thioredoxin-like"/>
    <property type="match status" value="1"/>
</dbReference>